<dbReference type="SUPFAM" id="SSF52540">
    <property type="entry name" value="P-loop containing nucleoside triphosphate hydrolases"/>
    <property type="match status" value="1"/>
</dbReference>
<dbReference type="Pfam" id="PF00005">
    <property type="entry name" value="ABC_tran"/>
    <property type="match status" value="1"/>
</dbReference>
<feature type="transmembrane region" description="Helical" evidence="7">
    <location>
        <begin position="144"/>
        <end position="162"/>
    </location>
</feature>
<feature type="domain" description="ABC transmembrane type-1" evidence="9">
    <location>
        <begin position="27"/>
        <end position="288"/>
    </location>
</feature>
<dbReference type="PANTHER" id="PTHR24221">
    <property type="entry name" value="ATP-BINDING CASSETTE SUB-FAMILY B"/>
    <property type="match status" value="1"/>
</dbReference>
<dbReference type="SUPFAM" id="SSF90123">
    <property type="entry name" value="ABC transporter transmembrane region"/>
    <property type="match status" value="1"/>
</dbReference>
<gene>
    <name evidence="10" type="ORF">POL72_42415</name>
</gene>
<evidence type="ECO:0000256" key="3">
    <source>
        <dbReference type="ARBA" id="ARBA00022741"/>
    </source>
</evidence>
<proteinExistence type="predicted"/>
<evidence type="ECO:0000259" key="8">
    <source>
        <dbReference type="PROSITE" id="PS50893"/>
    </source>
</evidence>
<comment type="subcellular location">
    <subcellularLocation>
        <location evidence="1">Cell membrane</location>
        <topology evidence="1">Multi-pass membrane protein</topology>
    </subcellularLocation>
</comment>
<dbReference type="Gene3D" id="1.20.1560.10">
    <property type="entry name" value="ABC transporter type 1, transmembrane domain"/>
    <property type="match status" value="1"/>
</dbReference>
<evidence type="ECO:0000256" key="6">
    <source>
        <dbReference type="ARBA" id="ARBA00023136"/>
    </source>
</evidence>
<dbReference type="EMBL" id="JAQNDK010000005">
    <property type="protein sequence ID" value="MDC0684450.1"/>
    <property type="molecule type" value="Genomic_DNA"/>
</dbReference>
<evidence type="ECO:0000256" key="2">
    <source>
        <dbReference type="ARBA" id="ARBA00022692"/>
    </source>
</evidence>
<dbReference type="PROSITE" id="PS00211">
    <property type="entry name" value="ABC_TRANSPORTER_1"/>
    <property type="match status" value="1"/>
</dbReference>
<dbReference type="InterPro" id="IPR003593">
    <property type="entry name" value="AAA+_ATPase"/>
</dbReference>
<dbReference type="InterPro" id="IPR011527">
    <property type="entry name" value="ABC1_TM_dom"/>
</dbReference>
<keyword evidence="2 7" id="KW-0812">Transmembrane</keyword>
<keyword evidence="4 10" id="KW-0067">ATP-binding</keyword>
<organism evidence="10 11">
    <name type="scientific">Sorangium atrum</name>
    <dbReference type="NCBI Taxonomy" id="2995308"/>
    <lineage>
        <taxon>Bacteria</taxon>
        <taxon>Pseudomonadati</taxon>
        <taxon>Myxococcota</taxon>
        <taxon>Polyangia</taxon>
        <taxon>Polyangiales</taxon>
        <taxon>Polyangiaceae</taxon>
        <taxon>Sorangium</taxon>
    </lineage>
</organism>
<feature type="transmembrane region" description="Helical" evidence="7">
    <location>
        <begin position="21"/>
        <end position="44"/>
    </location>
</feature>
<evidence type="ECO:0000313" key="11">
    <source>
        <dbReference type="Proteomes" id="UP001217485"/>
    </source>
</evidence>
<dbReference type="InterPro" id="IPR003439">
    <property type="entry name" value="ABC_transporter-like_ATP-bd"/>
</dbReference>
<dbReference type="Pfam" id="PF00664">
    <property type="entry name" value="ABC_membrane"/>
    <property type="match status" value="1"/>
</dbReference>
<reference evidence="10 11" key="1">
    <citation type="submission" date="2023-01" db="EMBL/GenBank/DDBJ databases">
        <title>Minimal conservation of predation-associated metabolite biosynthetic gene clusters underscores biosynthetic potential of Myxococcota including descriptions for ten novel species: Archangium lansinium sp. nov., Myxococcus landrumus sp. nov., Nannocystis bai.</title>
        <authorList>
            <person name="Ahearne A."/>
            <person name="Stevens C."/>
            <person name="Dowd S."/>
        </authorList>
    </citation>
    <scope>NUCLEOTIDE SEQUENCE [LARGE SCALE GENOMIC DNA]</scope>
    <source>
        <strain evidence="10 11">WIWO2</strain>
    </source>
</reference>
<evidence type="ECO:0000256" key="4">
    <source>
        <dbReference type="ARBA" id="ARBA00022840"/>
    </source>
</evidence>
<evidence type="ECO:0000256" key="1">
    <source>
        <dbReference type="ARBA" id="ARBA00004651"/>
    </source>
</evidence>
<dbReference type="GO" id="GO:0005524">
    <property type="term" value="F:ATP binding"/>
    <property type="evidence" value="ECO:0007669"/>
    <property type="project" value="UniProtKB-KW"/>
</dbReference>
<dbReference type="InterPro" id="IPR027417">
    <property type="entry name" value="P-loop_NTPase"/>
</dbReference>
<dbReference type="PROSITE" id="PS50893">
    <property type="entry name" value="ABC_TRANSPORTER_2"/>
    <property type="match status" value="1"/>
</dbReference>
<evidence type="ECO:0000256" key="5">
    <source>
        <dbReference type="ARBA" id="ARBA00022989"/>
    </source>
</evidence>
<keyword evidence="6 7" id="KW-0472">Membrane</keyword>
<keyword evidence="11" id="KW-1185">Reference proteome</keyword>
<dbReference type="InterPro" id="IPR039421">
    <property type="entry name" value="Type_1_exporter"/>
</dbReference>
<dbReference type="InterPro" id="IPR017871">
    <property type="entry name" value="ABC_transporter-like_CS"/>
</dbReference>
<keyword evidence="3" id="KW-0547">Nucleotide-binding</keyword>
<name>A0ABT5CDD1_9BACT</name>
<feature type="transmembrane region" description="Helical" evidence="7">
    <location>
        <begin position="254"/>
        <end position="276"/>
    </location>
</feature>
<accession>A0ABT5CDD1</accession>
<comment type="caution">
    <text evidence="10">The sequence shown here is derived from an EMBL/GenBank/DDBJ whole genome shotgun (WGS) entry which is preliminary data.</text>
</comment>
<evidence type="ECO:0000259" key="9">
    <source>
        <dbReference type="PROSITE" id="PS50929"/>
    </source>
</evidence>
<feature type="domain" description="ABC transporter" evidence="8">
    <location>
        <begin position="343"/>
        <end position="576"/>
    </location>
</feature>
<feature type="transmembrane region" description="Helical" evidence="7">
    <location>
        <begin position="64"/>
        <end position="92"/>
    </location>
</feature>
<dbReference type="PROSITE" id="PS50929">
    <property type="entry name" value="ABC_TM1F"/>
    <property type="match status" value="1"/>
</dbReference>
<evidence type="ECO:0000256" key="7">
    <source>
        <dbReference type="SAM" id="Phobius"/>
    </source>
</evidence>
<keyword evidence="5 7" id="KW-1133">Transmembrane helix</keyword>
<dbReference type="PANTHER" id="PTHR24221:SF654">
    <property type="entry name" value="ATP-BINDING CASSETTE SUB-FAMILY B MEMBER 6"/>
    <property type="match status" value="1"/>
</dbReference>
<evidence type="ECO:0000313" key="10">
    <source>
        <dbReference type="EMBL" id="MDC0684450.1"/>
    </source>
</evidence>
<dbReference type="SMART" id="SM00382">
    <property type="entry name" value="AAA"/>
    <property type="match status" value="1"/>
</dbReference>
<dbReference type="Gene3D" id="3.40.50.300">
    <property type="entry name" value="P-loop containing nucleotide triphosphate hydrolases"/>
    <property type="match status" value="1"/>
</dbReference>
<protein>
    <submittedName>
        <fullName evidence="10">ABC transporter ATP-binding protein</fullName>
    </submittedName>
</protein>
<dbReference type="RefSeq" id="WP_272102578.1">
    <property type="nucleotide sequence ID" value="NZ_JAQNDK010000005.1"/>
</dbReference>
<dbReference type="Proteomes" id="UP001217485">
    <property type="component" value="Unassembled WGS sequence"/>
</dbReference>
<sequence length="593" mass="63184">MRENRENQQKDAALRELRRPIAGLTRLGILLGGVGALTTLVPFIGIAELARILVASGPIDSAKVAGVALIIVVGLGVGWTCTGTALWVTHLADHRLQAILRRALVRKLGEVPLGWYSDKTSGVVRKAVQDDLDDLHHLVAHHDVELVSAIVLPLGGLLYLLWLDFRLALLAIATLPIYMAAYAWMMRGFAEKMMQLDASFGRVSGAIVEFVHGIAVVKAFGQTGRAHQSYQRAVSEFSDRYAGWVRPLLRLEALTSMALSVPVIMLVSLTVGAWFIREGWVSPIDLLAETLVAVVIPQTVLTLNQGLTAQRKAVAAADRVASLLDEPSLPITTTPQAPRGAGVQFDHVSFSYDGSRSVLSDVSFACRPGTVTALVGTSGAGKSTLAKLVPRFYDVTGGAVLLGGVDIRNIAPDVLYRNVGFVLQDVQLVHGTVADNLRLGRPEASDAEVVAAARAAQIHDRLVALPRGYRSVIGEDAILSGGEAQRLSIARTLLADTAVLILDEATAHADPESEAQIQDALSAVARGRTVIVIAHRLATITGVDQIVVLDEGRVRERGTHSALLAADGLYARMWRAYAESDMAAAGAAVGEAS</sequence>
<feature type="transmembrane region" description="Helical" evidence="7">
    <location>
        <begin position="168"/>
        <end position="185"/>
    </location>
</feature>
<dbReference type="InterPro" id="IPR036640">
    <property type="entry name" value="ABC1_TM_sf"/>
</dbReference>